<evidence type="ECO:0000313" key="4">
    <source>
        <dbReference type="Proteomes" id="UP001558713"/>
    </source>
</evidence>
<dbReference type="InterPro" id="IPR027417">
    <property type="entry name" value="P-loop_NTPase"/>
</dbReference>
<dbReference type="InterPro" id="IPR044974">
    <property type="entry name" value="Disease_R_plants"/>
</dbReference>
<dbReference type="SUPFAM" id="SSF52200">
    <property type="entry name" value="Toll/Interleukin receptor TIR domain"/>
    <property type="match status" value="1"/>
</dbReference>
<dbReference type="InterPro" id="IPR042197">
    <property type="entry name" value="Apaf_helical"/>
</dbReference>
<reference evidence="3 4" key="1">
    <citation type="submission" date="2024-04" db="EMBL/GenBank/DDBJ databases">
        <title>Genome assembly C_amara_ONT_v2.</title>
        <authorList>
            <person name="Yant L."/>
            <person name="Moore C."/>
            <person name="Slenker M."/>
        </authorList>
    </citation>
    <scope>NUCLEOTIDE SEQUENCE [LARGE SCALE GENOMIC DNA]</scope>
    <source>
        <tissue evidence="3">Leaf</tissue>
    </source>
</reference>
<organism evidence="3 4">
    <name type="scientific">Cardamine amara subsp. amara</name>
    <dbReference type="NCBI Taxonomy" id="228776"/>
    <lineage>
        <taxon>Eukaryota</taxon>
        <taxon>Viridiplantae</taxon>
        <taxon>Streptophyta</taxon>
        <taxon>Embryophyta</taxon>
        <taxon>Tracheophyta</taxon>
        <taxon>Spermatophyta</taxon>
        <taxon>Magnoliopsida</taxon>
        <taxon>eudicotyledons</taxon>
        <taxon>Gunneridae</taxon>
        <taxon>Pentapetalae</taxon>
        <taxon>rosids</taxon>
        <taxon>malvids</taxon>
        <taxon>Brassicales</taxon>
        <taxon>Brassicaceae</taxon>
        <taxon>Cardamineae</taxon>
        <taxon>Cardamine</taxon>
    </lineage>
</organism>
<protein>
    <submittedName>
        <fullName evidence="3">Disease resistance protein CHL1</fullName>
    </submittedName>
</protein>
<dbReference type="Pfam" id="PF00931">
    <property type="entry name" value="NB-ARC"/>
    <property type="match status" value="1"/>
</dbReference>
<dbReference type="InterPro" id="IPR002182">
    <property type="entry name" value="NB-ARC"/>
</dbReference>
<dbReference type="PANTHER" id="PTHR11017:SF564">
    <property type="entry name" value="DISEASE RESISTANCE PROTEIN (TIR-NBS CLASS)"/>
    <property type="match status" value="1"/>
</dbReference>
<sequence>MSATTSKFAVFLSYQAQDTRRTFVSHLLHALAENNIRVFKGETSMIQASKVAIVVISETYAFSRRCLDELAQIIEIKQKGSLMIVPVYYGVQPNDVERQTGNFDEQFSTQDREKPDKIRRWRSALTDLANIHHAQQSEHWSRRVRADKNGSKRIMTDILENTCDKKDDAELVQEVTAVICNRVQNLFEISEFGSFKDGWKNKYEQSSDESKLSRKKVHPKNVQSTNEGSLRTCKRSSDESSLGLSYVSKVSGKFVEELRMVLPKYEQPSDQGTKGTDKNRLLDDEDMSLTRKNTKFNYVGMDCHINEVYGGLMKLESVNEIRIVGIWGVGGVGKTTLARCVYEETMPHFHTQVFLENVAKIYQDHGSSHLQEEVLLENIQKSSKNGYDVTKARLRNRKVLLIVDGVDSNEQMEDFKKIATWFGEGSRVIVTTRDENLLVDNGVKYAYEVKCLKVHETLQLFYHFAFKQQTPSTRFKQLSVRAAQLSGRIPLSIEVLASFLRGKSENDWESVLQKIERQQGKDKVEVVQTPIDVGVRSDEEKDDDNNEESDEDDDDDDDDNNEESDEDDDDDDDDDDDADDNEFFTSSWKYIWLFLKSDFFSGLASVTTRVKTLWKIII</sequence>
<dbReference type="Gene3D" id="1.10.8.430">
    <property type="entry name" value="Helical domain of apoptotic protease-activating factors"/>
    <property type="match status" value="1"/>
</dbReference>
<dbReference type="Gene3D" id="3.40.50.300">
    <property type="entry name" value="P-loop containing nucleotide triphosphate hydrolases"/>
    <property type="match status" value="1"/>
</dbReference>
<feature type="region of interest" description="Disordered" evidence="1">
    <location>
        <begin position="206"/>
        <end position="236"/>
    </location>
</feature>
<dbReference type="Proteomes" id="UP001558713">
    <property type="component" value="Unassembled WGS sequence"/>
</dbReference>
<name>A0ABD1BZ29_CARAN</name>
<accession>A0ABD1BZ29</accession>
<comment type="caution">
    <text evidence="3">The sequence shown here is derived from an EMBL/GenBank/DDBJ whole genome shotgun (WGS) entry which is preliminary data.</text>
</comment>
<dbReference type="PROSITE" id="PS50104">
    <property type="entry name" value="TIR"/>
    <property type="match status" value="1"/>
</dbReference>
<dbReference type="PRINTS" id="PR00364">
    <property type="entry name" value="DISEASERSIST"/>
</dbReference>
<dbReference type="PANTHER" id="PTHR11017">
    <property type="entry name" value="LEUCINE-RICH REPEAT-CONTAINING PROTEIN"/>
    <property type="match status" value="1"/>
</dbReference>
<keyword evidence="4" id="KW-1185">Reference proteome</keyword>
<dbReference type="Gene3D" id="3.40.50.10140">
    <property type="entry name" value="Toll/interleukin-1 receptor homology (TIR) domain"/>
    <property type="match status" value="1"/>
</dbReference>
<dbReference type="InterPro" id="IPR035897">
    <property type="entry name" value="Toll_tir_struct_dom_sf"/>
</dbReference>
<dbReference type="InterPro" id="IPR000157">
    <property type="entry name" value="TIR_dom"/>
</dbReference>
<dbReference type="SMART" id="SM00255">
    <property type="entry name" value="TIR"/>
    <property type="match status" value="1"/>
</dbReference>
<dbReference type="Pfam" id="PF01582">
    <property type="entry name" value="TIR"/>
    <property type="match status" value="1"/>
</dbReference>
<dbReference type="AlphaFoldDB" id="A0ABD1BZ29"/>
<dbReference type="SUPFAM" id="SSF52540">
    <property type="entry name" value="P-loop containing nucleoside triphosphate hydrolases"/>
    <property type="match status" value="1"/>
</dbReference>
<feature type="compositionally biased region" description="Acidic residues" evidence="1">
    <location>
        <begin position="540"/>
        <end position="580"/>
    </location>
</feature>
<evidence type="ECO:0000256" key="1">
    <source>
        <dbReference type="SAM" id="MobiDB-lite"/>
    </source>
</evidence>
<gene>
    <name evidence="3" type="ORF">V5N11_020702</name>
</gene>
<feature type="region of interest" description="Disordered" evidence="1">
    <location>
        <begin position="528"/>
        <end position="580"/>
    </location>
</feature>
<proteinExistence type="predicted"/>
<dbReference type="EMBL" id="JBANAX010000095">
    <property type="protein sequence ID" value="KAL1222472.1"/>
    <property type="molecule type" value="Genomic_DNA"/>
</dbReference>
<feature type="domain" description="TIR" evidence="2">
    <location>
        <begin position="6"/>
        <end position="158"/>
    </location>
</feature>
<evidence type="ECO:0000313" key="3">
    <source>
        <dbReference type="EMBL" id="KAL1222472.1"/>
    </source>
</evidence>
<evidence type="ECO:0000259" key="2">
    <source>
        <dbReference type="PROSITE" id="PS50104"/>
    </source>
</evidence>